<dbReference type="EMBL" id="PFBK01000003">
    <property type="protein sequence ID" value="PIR83913.1"/>
    <property type="molecule type" value="Genomic_DNA"/>
</dbReference>
<dbReference type="Proteomes" id="UP000231192">
    <property type="component" value="Unassembled WGS sequence"/>
</dbReference>
<reference evidence="2" key="1">
    <citation type="submission" date="2017-09" db="EMBL/GenBank/DDBJ databases">
        <title>Depth-based differentiation of microbial function through sediment-hosted aquifers and enrichment of novel symbionts in the deep terrestrial subsurface.</title>
        <authorList>
            <person name="Probst A.J."/>
            <person name="Ladd B."/>
            <person name="Jarett J.K."/>
            <person name="Geller-Mcgrath D.E."/>
            <person name="Sieber C.M.K."/>
            <person name="Emerson J.B."/>
            <person name="Anantharaman K."/>
            <person name="Thomas B.C."/>
            <person name="Malmstrom R."/>
            <person name="Stieglmeier M."/>
            <person name="Klingl A."/>
            <person name="Woyke T."/>
            <person name="Ryan C.M."/>
            <person name="Banfield J.F."/>
        </authorList>
    </citation>
    <scope>NUCLEOTIDE SEQUENCE [LARGE SCALE GENOMIC DNA]</scope>
</reference>
<evidence type="ECO:0000313" key="1">
    <source>
        <dbReference type="EMBL" id="PIR83913.1"/>
    </source>
</evidence>
<name>A0A2H0UBV6_9BACT</name>
<evidence type="ECO:0008006" key="3">
    <source>
        <dbReference type="Google" id="ProtNLM"/>
    </source>
</evidence>
<sequence>MVEAEPCDWLEPVLIDKDWVASFVSASRDGNPLHEKSGIVPGIMVLAICDGLLPVGIRDVFTGRYVVIREIRSFRPKRSIRIGQSIQLRYRIAGFGMDPGGLYVTIEVEIRTSDPRKTVMSGVFDFYLLETPPVE</sequence>
<gene>
    <name evidence="1" type="ORF">COU18_00655</name>
</gene>
<protein>
    <recommendedName>
        <fullName evidence="3">MaoC-like domain-containing protein</fullName>
    </recommendedName>
</protein>
<proteinExistence type="predicted"/>
<dbReference type="Gene3D" id="3.10.129.10">
    <property type="entry name" value="Hotdog Thioesterase"/>
    <property type="match status" value="1"/>
</dbReference>
<dbReference type="InterPro" id="IPR029069">
    <property type="entry name" value="HotDog_dom_sf"/>
</dbReference>
<accession>A0A2H0UBV6</accession>
<dbReference type="SUPFAM" id="SSF54637">
    <property type="entry name" value="Thioesterase/thiol ester dehydrase-isomerase"/>
    <property type="match status" value="1"/>
</dbReference>
<comment type="caution">
    <text evidence="1">The sequence shown here is derived from an EMBL/GenBank/DDBJ whole genome shotgun (WGS) entry which is preliminary data.</text>
</comment>
<dbReference type="AlphaFoldDB" id="A0A2H0UBV6"/>
<evidence type="ECO:0000313" key="2">
    <source>
        <dbReference type="Proteomes" id="UP000231192"/>
    </source>
</evidence>
<organism evidence="1 2">
    <name type="scientific">Candidatus Kaiserbacteria bacterium CG10_big_fil_rev_8_21_14_0_10_51_14</name>
    <dbReference type="NCBI Taxonomy" id="1974610"/>
    <lineage>
        <taxon>Bacteria</taxon>
        <taxon>Candidatus Kaiseribacteriota</taxon>
    </lineage>
</organism>